<name>A0A090MMN8_AFIFE</name>
<dbReference type="GO" id="GO:0005524">
    <property type="term" value="F:ATP binding"/>
    <property type="evidence" value="ECO:0007669"/>
    <property type="project" value="UniProtKB-KW"/>
</dbReference>
<dbReference type="InterPro" id="IPR017871">
    <property type="entry name" value="ABC_transporter-like_CS"/>
</dbReference>
<evidence type="ECO:0000256" key="5">
    <source>
        <dbReference type="ARBA" id="ARBA00024722"/>
    </source>
</evidence>
<dbReference type="Gene3D" id="3.40.50.300">
    <property type="entry name" value="P-loop containing nucleotide triphosphate hydrolases"/>
    <property type="match status" value="1"/>
</dbReference>
<dbReference type="InterPro" id="IPR027417">
    <property type="entry name" value="P-loop_NTPase"/>
</dbReference>
<dbReference type="AlphaFoldDB" id="A0A090MMN8"/>
<evidence type="ECO:0000256" key="4">
    <source>
        <dbReference type="ARBA" id="ARBA00022840"/>
    </source>
</evidence>
<dbReference type="PROSITE" id="PS00211">
    <property type="entry name" value="ABC_TRANSPORTER_1"/>
    <property type="match status" value="1"/>
</dbReference>
<comment type="similarity">
    <text evidence="1">Belongs to the ABC transporter superfamily.</text>
</comment>
<dbReference type="GO" id="GO:0016887">
    <property type="term" value="F:ATP hydrolysis activity"/>
    <property type="evidence" value="ECO:0007669"/>
    <property type="project" value="InterPro"/>
</dbReference>
<dbReference type="PANTHER" id="PTHR42788:SF13">
    <property type="entry name" value="ALIPHATIC SULFONATES IMPORT ATP-BINDING PROTEIN SSUB"/>
    <property type="match status" value="1"/>
</dbReference>
<protein>
    <submittedName>
        <fullName evidence="7">Taurine import ATP-binding protein TauB</fullName>
    </submittedName>
</protein>
<evidence type="ECO:0000313" key="7">
    <source>
        <dbReference type="EMBL" id="CEG08680.1"/>
    </source>
</evidence>
<evidence type="ECO:0000313" key="8">
    <source>
        <dbReference type="Proteomes" id="UP000035762"/>
    </source>
</evidence>
<organism evidence="7 8">
    <name type="scientific">Afipia felis</name>
    <name type="common">Cat scratch disease bacillus</name>
    <dbReference type="NCBI Taxonomy" id="1035"/>
    <lineage>
        <taxon>Bacteria</taxon>
        <taxon>Pseudomonadati</taxon>
        <taxon>Pseudomonadota</taxon>
        <taxon>Alphaproteobacteria</taxon>
        <taxon>Hyphomicrobiales</taxon>
        <taxon>Nitrobacteraceae</taxon>
        <taxon>Afipia</taxon>
    </lineage>
</organism>
<comment type="function">
    <text evidence="5">Involved in beta-(1--&gt;2)glucan export. Transmembrane domains (TMD) form a pore in the inner membrane and the ATP-binding domain (NBD) is responsible for energy generation.</text>
</comment>
<proteinExistence type="inferred from homology"/>
<dbReference type="PANTHER" id="PTHR42788">
    <property type="entry name" value="TAURINE IMPORT ATP-BINDING PROTEIN-RELATED"/>
    <property type="match status" value="1"/>
</dbReference>
<evidence type="ECO:0000256" key="1">
    <source>
        <dbReference type="ARBA" id="ARBA00005417"/>
    </source>
</evidence>
<dbReference type="Proteomes" id="UP000035762">
    <property type="component" value="Unassembled WGS sequence"/>
</dbReference>
<evidence type="ECO:0000256" key="3">
    <source>
        <dbReference type="ARBA" id="ARBA00022741"/>
    </source>
</evidence>
<dbReference type="OrthoDB" id="9807242at2"/>
<dbReference type="STRING" id="1035.BN961_02098"/>
<dbReference type="SUPFAM" id="SSF52540">
    <property type="entry name" value="P-loop containing nucleoside triphosphate hydrolases"/>
    <property type="match status" value="1"/>
</dbReference>
<keyword evidence="4 7" id="KW-0067">ATP-binding</keyword>
<dbReference type="InterPro" id="IPR003593">
    <property type="entry name" value="AAA+_ATPase"/>
</dbReference>
<feature type="domain" description="ABC transporter" evidence="6">
    <location>
        <begin position="2"/>
        <end position="233"/>
    </location>
</feature>
<keyword evidence="8" id="KW-1185">Reference proteome</keyword>
<evidence type="ECO:0000259" key="6">
    <source>
        <dbReference type="PROSITE" id="PS50893"/>
    </source>
</evidence>
<sequence>MIELQGIGKTFGAGASRTLAVADVNLKIKPRSIVALIGPSGCGKSTLLNMVAGLYRPSSGQVVYDGRSVSDVNTDVGYMTQKDNLLPWRNVLDNISLPLELIGTAREARYEQASELIRQVGLEGFEDKFPSSLSGGMRKRVSLARMLLYRPKTLLLDEPFAALDAQLRLAMHDLLLKLWSEQQQTIILVTHDLVEAVTLADRVVVFTKRPAMVAMDQAVDLPRPRDVREVRFTKSFHDIHNSIWDRLREEYDEDKV</sequence>
<dbReference type="RefSeq" id="WP_009340547.1">
    <property type="nucleotide sequence ID" value="NZ_CCAZ020000001.1"/>
</dbReference>
<keyword evidence="2" id="KW-0813">Transport</keyword>
<dbReference type="EMBL" id="CCAZ020000001">
    <property type="protein sequence ID" value="CEG08680.1"/>
    <property type="molecule type" value="Genomic_DNA"/>
</dbReference>
<accession>A0A090MMN8</accession>
<dbReference type="Pfam" id="PF00005">
    <property type="entry name" value="ABC_tran"/>
    <property type="match status" value="1"/>
</dbReference>
<reference evidence="7 8" key="1">
    <citation type="journal article" date="2014" name="Genome Announc.">
        <title>Genome Sequence of Afipia felis Strain 76713, Isolated in Hospital Water Using an Amoeba Co-Culture Procedure.</title>
        <authorList>
            <person name="Benamar S."/>
            <person name="La Scola B."/>
            <person name="Croce O."/>
        </authorList>
    </citation>
    <scope>NUCLEOTIDE SEQUENCE [LARGE SCALE GENOMIC DNA]</scope>
    <source>
        <strain evidence="7 8">76713</strain>
    </source>
</reference>
<keyword evidence="3" id="KW-0547">Nucleotide-binding</keyword>
<dbReference type="InterPro" id="IPR003439">
    <property type="entry name" value="ABC_transporter-like_ATP-bd"/>
</dbReference>
<dbReference type="InterPro" id="IPR050166">
    <property type="entry name" value="ABC_transporter_ATP-bind"/>
</dbReference>
<gene>
    <name evidence="7" type="primary">tauB</name>
    <name evidence="7" type="ORF">BN961_02098</name>
</gene>
<comment type="caution">
    <text evidence="7">The sequence shown here is derived from an EMBL/GenBank/DDBJ whole genome shotgun (WGS) entry which is preliminary data.</text>
</comment>
<dbReference type="SMART" id="SM00382">
    <property type="entry name" value="AAA"/>
    <property type="match status" value="1"/>
</dbReference>
<dbReference type="PROSITE" id="PS50893">
    <property type="entry name" value="ABC_TRANSPORTER_2"/>
    <property type="match status" value="1"/>
</dbReference>
<evidence type="ECO:0000256" key="2">
    <source>
        <dbReference type="ARBA" id="ARBA00022448"/>
    </source>
</evidence>
<dbReference type="CDD" id="cd03293">
    <property type="entry name" value="ABC_NrtD_SsuB_transporters"/>
    <property type="match status" value="1"/>
</dbReference>